<accession>A0A084VY09</accession>
<evidence type="ECO:0000256" key="2">
    <source>
        <dbReference type="ARBA" id="ARBA00008174"/>
    </source>
</evidence>
<comment type="similarity">
    <text evidence="2">Belongs to the timeless family.</text>
</comment>
<evidence type="ECO:0000256" key="4">
    <source>
        <dbReference type="SAM" id="MobiDB-lite"/>
    </source>
</evidence>
<dbReference type="EMBL" id="ATLV01018239">
    <property type="status" value="NOT_ANNOTATED_CDS"/>
    <property type="molecule type" value="Genomic_DNA"/>
</dbReference>
<sequence>MEWLLANPQINSTFGSLGSYVGDEYHVSEDCLVTLEEIICKLAVEDGTLRTFRRAIGFGQNVKNDILPLLVNAKDAKIVDTTIRLLVNLTVPIECLLPVDLVSCSEIGRHTVFELNKLLITSKEAFTDWKSTKAVIDYMKGILERDSKLSLQQCDSVNNCLLLLRNILHVPEMGPGGSYGYPTAAHSTSFQNQIIWNLFTHSIDKLLIYLMSCPQRAYWGVTMAQLVALMYKDQHISTLQKLLNLWFESTLSESSEDNESNTSPPKQCSGDSSPMLTSDPTSDSSDNGECPRPPWGRFVSAQQQQRREQHRSTDNTEPATALMNAICILGSGKMPSTMSKECSCEPSGQGTRMVADYPTQIILSRAIKSHQLYHQGHAGSWPKLCMLSFALCWVFNLLTFLLQTKKSKCGKGLDSMGTGGVTFAAQPLTLDSPTKELQSVDGSEGSENGLGSIEQELAASHLQPKQSHSTNHRQQQQQNAPGSGSTTQQQQQQQKQGQILSENSDCGYGTQVEKESISTSSNEDDCPHHKPVHQKPPTNQKQRFNAANKQRNPVSAQEKKELRRKKLVKRAKSNIITMKGLMHHVPSDDDISHILKEFTVDFLLKGYGHLVEELHMQLLSDLQIQIDTSHFFWLVTYFLKFATQLELDLEHINTVLCFDIISYLTFEGVMLCEQLEQLSRTAEMDIKPCLRRIHLVVTAIREFLQALDTYKKSTHLSTEDKEKLKLLQLQISATQDLRSLFVLLLRCYNPSIQSRQYLQDLVVTNHTLLVLLDTVREQTGEGSPEDMLCHIKQFATVEIMHQYGLLLEDFRENGAFVNDCIFTMMHHVGGDLEQINVLFQPSILKTYSQIWETEYELCDDWSDLIEYVIHKFINTPQPAPKTLSNTLPEAIGTQLLSGNHRIGTWTQEEKDSLHWYYVQCRQSKCLVADILKLFQENGNQPKTRLSIIEQLLEQDIVTRTQYDDLMQVENPGHERNVLTPALSVASIDTPKEDGGEPKASTSKAIDDIQVLRDRLQKENRGKLIAWLQKSLLDCCYVRLNQLSTGINNAAGVGGISGAVVMEPVSYHCILKKQSIPVVPWNQDQFAILSYQPFILLLHKLGFHMPADAKKMFVRIPEFWTADILYNIALKLGPLDKSILKFDLKYLDQVLSMEKQPKADPCPPTDSRLENFGLSRFTAPAIASNWLEVVMRNKANQSKRKLDLPGPAKVTETPDVTHPSAALAGKSVVPTKMLHDLSIIVETNDGDGELVEDDDGLDCSEVPVLEEHDVVSACETASVASDLTRMYVSDEDDKHDIVPPML</sequence>
<dbReference type="Proteomes" id="UP000030765">
    <property type="component" value="Unassembled WGS sequence"/>
</dbReference>
<reference evidence="7 9" key="1">
    <citation type="journal article" date="2014" name="BMC Genomics">
        <title>Genome sequence of Anopheles sinensis provides insight into genetics basis of mosquito competence for malaria parasites.</title>
        <authorList>
            <person name="Zhou D."/>
            <person name="Zhang D."/>
            <person name="Ding G."/>
            <person name="Shi L."/>
            <person name="Hou Q."/>
            <person name="Ye Y."/>
            <person name="Xu Y."/>
            <person name="Zhou H."/>
            <person name="Xiong C."/>
            <person name="Li S."/>
            <person name="Yu J."/>
            <person name="Hong S."/>
            <person name="Yu X."/>
            <person name="Zou P."/>
            <person name="Chen C."/>
            <person name="Chang X."/>
            <person name="Wang W."/>
            <person name="Lv Y."/>
            <person name="Sun Y."/>
            <person name="Ma L."/>
            <person name="Shen B."/>
            <person name="Zhu C."/>
        </authorList>
    </citation>
    <scope>NUCLEOTIDE SEQUENCE [LARGE SCALE GENOMIC DNA]</scope>
</reference>
<dbReference type="OMA" id="SKCNQRS"/>
<dbReference type="PANTHER" id="PTHR22940">
    <property type="entry name" value="TIMEOUT/TIMELESS-2"/>
    <property type="match status" value="1"/>
</dbReference>
<comment type="subcellular location">
    <subcellularLocation>
        <location evidence="1">Nucleus</location>
    </subcellularLocation>
</comment>
<feature type="compositionally biased region" description="Basic and acidic residues" evidence="4">
    <location>
        <begin position="305"/>
        <end position="314"/>
    </location>
</feature>
<dbReference type="GO" id="GO:0006281">
    <property type="term" value="P:DNA repair"/>
    <property type="evidence" value="ECO:0007669"/>
    <property type="project" value="TreeGrafter"/>
</dbReference>
<dbReference type="GO" id="GO:0003677">
    <property type="term" value="F:DNA binding"/>
    <property type="evidence" value="ECO:0007669"/>
    <property type="project" value="TreeGrafter"/>
</dbReference>
<feature type="compositionally biased region" description="Polar residues" evidence="4">
    <location>
        <begin position="536"/>
        <end position="555"/>
    </location>
</feature>
<dbReference type="InterPro" id="IPR044998">
    <property type="entry name" value="Timeless"/>
</dbReference>
<dbReference type="EnsemblMetazoa" id="ASIC010605-RA">
    <property type="protein sequence ID" value="ASIC010605-PA"/>
    <property type="gene ID" value="ASIC010605"/>
</dbReference>
<evidence type="ECO:0000256" key="3">
    <source>
        <dbReference type="ARBA" id="ARBA00023242"/>
    </source>
</evidence>
<evidence type="ECO:0000313" key="9">
    <source>
        <dbReference type="Proteomes" id="UP000030765"/>
    </source>
</evidence>
<dbReference type="InterPro" id="IPR007725">
    <property type="entry name" value="TIMELESS_C"/>
</dbReference>
<evidence type="ECO:0000259" key="5">
    <source>
        <dbReference type="Pfam" id="PF04821"/>
    </source>
</evidence>
<feature type="compositionally biased region" description="Low complexity" evidence="4">
    <location>
        <begin position="488"/>
        <end position="498"/>
    </location>
</feature>
<reference evidence="8" key="2">
    <citation type="submission" date="2020-05" db="UniProtKB">
        <authorList>
            <consortium name="EnsemblMetazoa"/>
        </authorList>
    </citation>
    <scope>IDENTIFICATION</scope>
</reference>
<dbReference type="InterPro" id="IPR006906">
    <property type="entry name" value="Timeless_N"/>
</dbReference>
<feature type="region of interest" description="Disordered" evidence="4">
    <location>
        <begin position="430"/>
        <end position="449"/>
    </location>
</feature>
<evidence type="ECO:0000313" key="7">
    <source>
        <dbReference type="EMBL" id="KFB42853.1"/>
    </source>
</evidence>
<keyword evidence="9" id="KW-1185">Reference proteome</keyword>
<dbReference type="EMBL" id="KE525226">
    <property type="protein sequence ID" value="KFB42853.1"/>
    <property type="molecule type" value="Genomic_DNA"/>
</dbReference>
<name>A0A084VY09_ANOSI</name>
<dbReference type="OrthoDB" id="6429365at2759"/>
<dbReference type="Pfam" id="PF04821">
    <property type="entry name" value="TIMELESS"/>
    <property type="match status" value="1"/>
</dbReference>
<dbReference type="STRING" id="74873.A0A084VY09"/>
<dbReference type="Pfam" id="PF05029">
    <property type="entry name" value="TIMELESS_C"/>
    <property type="match status" value="1"/>
</dbReference>
<dbReference type="GO" id="GO:0048511">
    <property type="term" value="P:rhythmic process"/>
    <property type="evidence" value="ECO:0007669"/>
    <property type="project" value="UniProtKB-KW"/>
</dbReference>
<feature type="region of interest" description="Disordered" evidence="4">
    <location>
        <begin position="460"/>
        <end position="564"/>
    </location>
</feature>
<evidence type="ECO:0000259" key="6">
    <source>
        <dbReference type="Pfam" id="PF05029"/>
    </source>
</evidence>
<protein>
    <submittedName>
        <fullName evidence="7">AGAP008288-PA-like protein</fullName>
    </submittedName>
    <submittedName>
        <fullName evidence="8">TIMELESS domain-containing protein</fullName>
    </submittedName>
</protein>
<proteinExistence type="inferred from homology"/>
<evidence type="ECO:0000256" key="1">
    <source>
        <dbReference type="ARBA" id="ARBA00004123"/>
    </source>
</evidence>
<feature type="compositionally biased region" description="Polar residues" evidence="4">
    <location>
        <begin position="430"/>
        <end position="441"/>
    </location>
</feature>
<feature type="compositionally biased region" description="Polar residues" evidence="4">
    <location>
        <begin position="463"/>
        <end position="487"/>
    </location>
</feature>
<feature type="domain" description="Timeless N-terminal" evidence="5">
    <location>
        <begin position="24"/>
        <end position="281"/>
    </location>
</feature>
<evidence type="ECO:0000313" key="8">
    <source>
        <dbReference type="EnsemblMetazoa" id="ASIC010605-PA"/>
    </source>
</evidence>
<dbReference type="GO" id="GO:0043111">
    <property type="term" value="P:replication fork arrest"/>
    <property type="evidence" value="ECO:0007669"/>
    <property type="project" value="TreeGrafter"/>
</dbReference>
<dbReference type="GO" id="GO:0031298">
    <property type="term" value="C:replication fork protection complex"/>
    <property type="evidence" value="ECO:0007669"/>
    <property type="project" value="TreeGrafter"/>
</dbReference>
<feature type="compositionally biased region" description="Polar residues" evidence="4">
    <location>
        <begin position="264"/>
        <end position="287"/>
    </location>
</feature>
<dbReference type="VEuPathDB" id="VectorBase:ASIS013315"/>
<dbReference type="PANTHER" id="PTHR22940:SF5">
    <property type="entry name" value="PROTEIN TIMELESS"/>
    <property type="match status" value="1"/>
</dbReference>
<dbReference type="GO" id="GO:0009649">
    <property type="term" value="P:entrainment of circadian clock"/>
    <property type="evidence" value="ECO:0007669"/>
    <property type="project" value="TreeGrafter"/>
</dbReference>
<feature type="region of interest" description="Disordered" evidence="4">
    <location>
        <begin position="254"/>
        <end position="316"/>
    </location>
</feature>
<gene>
    <name evidence="7" type="ORF">ZHAS_00010605</name>
</gene>
<dbReference type="VEuPathDB" id="VectorBase:ASIC010605"/>
<organism evidence="7">
    <name type="scientific">Anopheles sinensis</name>
    <name type="common">Mosquito</name>
    <dbReference type="NCBI Taxonomy" id="74873"/>
    <lineage>
        <taxon>Eukaryota</taxon>
        <taxon>Metazoa</taxon>
        <taxon>Ecdysozoa</taxon>
        <taxon>Arthropoda</taxon>
        <taxon>Hexapoda</taxon>
        <taxon>Insecta</taxon>
        <taxon>Pterygota</taxon>
        <taxon>Neoptera</taxon>
        <taxon>Endopterygota</taxon>
        <taxon>Diptera</taxon>
        <taxon>Nematocera</taxon>
        <taxon>Culicoidea</taxon>
        <taxon>Culicidae</taxon>
        <taxon>Anophelinae</taxon>
        <taxon>Anopheles</taxon>
    </lineage>
</organism>
<keyword evidence="3" id="KW-0539">Nucleus</keyword>
<feature type="domain" description="Timeless C-terminal" evidence="6">
    <location>
        <begin position="1012"/>
        <end position="1125"/>
    </location>
</feature>
<dbReference type="GO" id="GO:0000076">
    <property type="term" value="P:DNA replication checkpoint signaling"/>
    <property type="evidence" value="ECO:0007669"/>
    <property type="project" value="TreeGrafter"/>
</dbReference>